<organism evidence="2 3">
    <name type="scientific">Pseudogymnoascus verrucosus</name>
    <dbReference type="NCBI Taxonomy" id="342668"/>
    <lineage>
        <taxon>Eukaryota</taxon>
        <taxon>Fungi</taxon>
        <taxon>Dikarya</taxon>
        <taxon>Ascomycota</taxon>
        <taxon>Pezizomycotina</taxon>
        <taxon>Leotiomycetes</taxon>
        <taxon>Thelebolales</taxon>
        <taxon>Thelebolaceae</taxon>
        <taxon>Pseudogymnoascus</taxon>
    </lineage>
</organism>
<dbReference type="OrthoDB" id="3437769at2759"/>
<reference evidence="2 3" key="1">
    <citation type="submission" date="2016-03" db="EMBL/GenBank/DDBJ databases">
        <title>Comparative genomics of Pseudogymnoascus destructans, the fungus causing white-nose syndrome of bats.</title>
        <authorList>
            <person name="Palmer J.M."/>
            <person name="Drees K.P."/>
            <person name="Foster J.T."/>
            <person name="Lindner D.L."/>
        </authorList>
    </citation>
    <scope>NUCLEOTIDE SEQUENCE [LARGE SCALE GENOMIC DNA]</scope>
    <source>
        <strain evidence="2 3">UAMH 10579</strain>
    </source>
</reference>
<dbReference type="AlphaFoldDB" id="A0A1B8GIQ6"/>
<protein>
    <submittedName>
        <fullName evidence="2">Uncharacterized protein</fullName>
    </submittedName>
</protein>
<keyword evidence="3" id="KW-1185">Reference proteome</keyword>
<dbReference type="Proteomes" id="UP000091956">
    <property type="component" value="Unassembled WGS sequence"/>
</dbReference>
<reference evidence="3" key="2">
    <citation type="journal article" date="2018" name="Nat. Commun.">
        <title>Extreme sensitivity to ultraviolet light in the fungal pathogen causing white-nose syndrome of bats.</title>
        <authorList>
            <person name="Palmer J.M."/>
            <person name="Drees K.P."/>
            <person name="Foster J.T."/>
            <person name="Lindner D.L."/>
        </authorList>
    </citation>
    <scope>NUCLEOTIDE SEQUENCE [LARGE SCALE GENOMIC DNA]</scope>
    <source>
        <strain evidence="3">UAMH 10579</strain>
    </source>
</reference>
<proteinExistence type="predicted"/>
<sequence>MSSTEAVKGSSTRYISDRPYQSTSGIGINIANNTTTKDEKLKRYQAQVEEWFSSPDHPLASYTARTYIERSTTTK</sequence>
<name>A0A1B8GIQ6_9PEZI</name>
<gene>
    <name evidence="2" type="ORF">VE01_06511</name>
</gene>
<dbReference type="EMBL" id="KV460233">
    <property type="protein sequence ID" value="OBT95694.1"/>
    <property type="molecule type" value="Genomic_DNA"/>
</dbReference>
<dbReference type="RefSeq" id="XP_018129427.1">
    <property type="nucleotide sequence ID" value="XM_018275956.2"/>
</dbReference>
<accession>A0A1B8GIQ6</accession>
<evidence type="ECO:0000256" key="1">
    <source>
        <dbReference type="SAM" id="MobiDB-lite"/>
    </source>
</evidence>
<feature type="region of interest" description="Disordered" evidence="1">
    <location>
        <begin position="1"/>
        <end position="22"/>
    </location>
</feature>
<dbReference type="GeneID" id="28839897"/>
<evidence type="ECO:0000313" key="2">
    <source>
        <dbReference type="EMBL" id="OBT95694.1"/>
    </source>
</evidence>
<evidence type="ECO:0000313" key="3">
    <source>
        <dbReference type="Proteomes" id="UP000091956"/>
    </source>
</evidence>